<evidence type="ECO:0000313" key="2">
    <source>
        <dbReference type="Proteomes" id="UP001374535"/>
    </source>
</evidence>
<sequence>MTLLLLVMIGRNNNYSQHLAKEFEIKTLEKWKYFFEIEVASSKGIIISEQKYVTNFLKETGREACKHISTTMDSNIKLFYANDRVAVDNERYQHQVGKFVYLPYTRPNIALLVWFVSLYIAQEKSTYRILQNFNI</sequence>
<protein>
    <recommendedName>
        <fullName evidence="3">Reverse transcriptase Ty1/copia-type domain-containing protein</fullName>
    </recommendedName>
</protein>
<evidence type="ECO:0008006" key="3">
    <source>
        <dbReference type="Google" id="ProtNLM"/>
    </source>
</evidence>
<keyword evidence="2" id="KW-1185">Reference proteome</keyword>
<evidence type="ECO:0000313" key="1">
    <source>
        <dbReference type="EMBL" id="WVZ25572.1"/>
    </source>
</evidence>
<dbReference type="AlphaFoldDB" id="A0AAQ3PD93"/>
<reference evidence="1 2" key="1">
    <citation type="journal article" date="2023" name="Life. Sci Alliance">
        <title>Evolutionary insights into 3D genome organization and epigenetic landscape of Vigna mungo.</title>
        <authorList>
            <person name="Junaid A."/>
            <person name="Singh B."/>
            <person name="Bhatia S."/>
        </authorList>
    </citation>
    <scope>NUCLEOTIDE SEQUENCE [LARGE SCALE GENOMIC DNA]</scope>
    <source>
        <strain evidence="1">Urdbean</strain>
    </source>
</reference>
<gene>
    <name evidence="1" type="ORF">V8G54_004116</name>
</gene>
<dbReference type="EMBL" id="CP144700">
    <property type="protein sequence ID" value="WVZ25572.1"/>
    <property type="molecule type" value="Genomic_DNA"/>
</dbReference>
<accession>A0AAQ3PD93</accession>
<dbReference type="Proteomes" id="UP001374535">
    <property type="component" value="Chromosome 1"/>
</dbReference>
<name>A0AAQ3PD93_VIGMU</name>
<proteinExistence type="predicted"/>
<organism evidence="1 2">
    <name type="scientific">Vigna mungo</name>
    <name type="common">Black gram</name>
    <name type="synonym">Phaseolus mungo</name>
    <dbReference type="NCBI Taxonomy" id="3915"/>
    <lineage>
        <taxon>Eukaryota</taxon>
        <taxon>Viridiplantae</taxon>
        <taxon>Streptophyta</taxon>
        <taxon>Embryophyta</taxon>
        <taxon>Tracheophyta</taxon>
        <taxon>Spermatophyta</taxon>
        <taxon>Magnoliopsida</taxon>
        <taxon>eudicotyledons</taxon>
        <taxon>Gunneridae</taxon>
        <taxon>Pentapetalae</taxon>
        <taxon>rosids</taxon>
        <taxon>fabids</taxon>
        <taxon>Fabales</taxon>
        <taxon>Fabaceae</taxon>
        <taxon>Papilionoideae</taxon>
        <taxon>50 kb inversion clade</taxon>
        <taxon>NPAAA clade</taxon>
        <taxon>indigoferoid/millettioid clade</taxon>
        <taxon>Phaseoleae</taxon>
        <taxon>Vigna</taxon>
    </lineage>
</organism>